<dbReference type="Proteomes" id="UP001324634">
    <property type="component" value="Chromosome"/>
</dbReference>
<dbReference type="SUPFAM" id="SSF50199">
    <property type="entry name" value="Staphylococcal nuclease"/>
    <property type="match status" value="1"/>
</dbReference>
<dbReference type="KEGG" id="psti:SOO65_06600"/>
<keyword evidence="1" id="KW-0540">Nuclease</keyword>
<dbReference type="RefSeq" id="WP_321398591.1">
    <property type="nucleotide sequence ID" value="NZ_CP139487.1"/>
</dbReference>
<evidence type="ECO:0000256" key="1">
    <source>
        <dbReference type="ARBA" id="ARBA00022722"/>
    </source>
</evidence>
<keyword evidence="6" id="KW-1185">Reference proteome</keyword>
<dbReference type="SMART" id="SM00318">
    <property type="entry name" value="SNc"/>
    <property type="match status" value="1"/>
</dbReference>
<sequence length="132" mass="15297">MLVGYKRQKLKVRLSKLDAPESGQGSAGKFSKTCLEKLLPLGSETLLSIHKQDIYGRLLGDVGDVSLKLIQAGCVSLYPHAEFQSMREKYFYLRELQKAKNERRGLWALGGFQRPKDWRKINKRNAHQRWHR</sequence>
<dbReference type="EMBL" id="CP139487">
    <property type="protein sequence ID" value="WPU66411.1"/>
    <property type="molecule type" value="Genomic_DNA"/>
</dbReference>
<feature type="domain" description="TNase-like" evidence="4">
    <location>
        <begin position="3"/>
        <end position="109"/>
    </location>
</feature>
<dbReference type="InterPro" id="IPR016071">
    <property type="entry name" value="Staphylococal_nuclease_OB-fold"/>
</dbReference>
<evidence type="ECO:0000256" key="2">
    <source>
        <dbReference type="ARBA" id="ARBA00022759"/>
    </source>
</evidence>
<keyword evidence="2" id="KW-0255">Endonuclease</keyword>
<dbReference type="AlphaFoldDB" id="A0AAX4HSP0"/>
<dbReference type="PANTHER" id="PTHR12302:SF3">
    <property type="entry name" value="SERINE_THREONINE-PROTEIN KINASE 31"/>
    <property type="match status" value="1"/>
</dbReference>
<proteinExistence type="predicted"/>
<protein>
    <submittedName>
        <fullName evidence="5">Thermonuclease family protein</fullName>
    </submittedName>
</protein>
<reference evidence="5 6" key="1">
    <citation type="submission" date="2023-11" db="EMBL/GenBank/DDBJ databases">
        <title>Peredibacter starrii A3.12.</title>
        <authorList>
            <person name="Mitchell R.J."/>
        </authorList>
    </citation>
    <scope>NUCLEOTIDE SEQUENCE [LARGE SCALE GENOMIC DNA]</scope>
    <source>
        <strain evidence="5 6">A3.12</strain>
    </source>
</reference>
<keyword evidence="3" id="KW-0378">Hydrolase</keyword>
<evidence type="ECO:0000313" key="6">
    <source>
        <dbReference type="Proteomes" id="UP001324634"/>
    </source>
</evidence>
<dbReference type="GO" id="GO:0004519">
    <property type="term" value="F:endonuclease activity"/>
    <property type="evidence" value="ECO:0007669"/>
    <property type="project" value="UniProtKB-KW"/>
</dbReference>
<name>A0AAX4HSP0_9BACT</name>
<evidence type="ECO:0000313" key="5">
    <source>
        <dbReference type="EMBL" id="WPU66411.1"/>
    </source>
</evidence>
<organism evidence="5 6">
    <name type="scientific">Peredibacter starrii</name>
    <dbReference type="NCBI Taxonomy" id="28202"/>
    <lineage>
        <taxon>Bacteria</taxon>
        <taxon>Pseudomonadati</taxon>
        <taxon>Bdellovibrionota</taxon>
        <taxon>Bacteriovoracia</taxon>
        <taxon>Bacteriovoracales</taxon>
        <taxon>Bacteriovoracaceae</taxon>
        <taxon>Peredibacter</taxon>
    </lineage>
</organism>
<evidence type="ECO:0000259" key="4">
    <source>
        <dbReference type="SMART" id="SM00318"/>
    </source>
</evidence>
<dbReference type="GO" id="GO:0016787">
    <property type="term" value="F:hydrolase activity"/>
    <property type="evidence" value="ECO:0007669"/>
    <property type="project" value="UniProtKB-KW"/>
</dbReference>
<evidence type="ECO:0000256" key="3">
    <source>
        <dbReference type="ARBA" id="ARBA00022801"/>
    </source>
</evidence>
<dbReference type="Pfam" id="PF00565">
    <property type="entry name" value="SNase"/>
    <property type="match status" value="1"/>
</dbReference>
<dbReference type="PANTHER" id="PTHR12302">
    <property type="entry name" value="EBNA2 BINDING PROTEIN P100"/>
    <property type="match status" value="1"/>
</dbReference>
<dbReference type="InterPro" id="IPR035437">
    <property type="entry name" value="SNase_OB-fold_sf"/>
</dbReference>
<accession>A0AAX4HSP0</accession>
<dbReference type="Gene3D" id="2.40.50.90">
    <property type="match status" value="1"/>
</dbReference>
<gene>
    <name evidence="5" type="ORF">SOO65_06600</name>
</gene>